<dbReference type="InterPro" id="IPR009091">
    <property type="entry name" value="RCC1/BLIP-II"/>
</dbReference>
<dbReference type="PRINTS" id="PR00633">
    <property type="entry name" value="RCCNDNSATION"/>
</dbReference>
<dbReference type="GO" id="GO:0005085">
    <property type="term" value="F:guanyl-nucleotide exchange factor activity"/>
    <property type="evidence" value="ECO:0007669"/>
    <property type="project" value="TreeGrafter"/>
</dbReference>
<dbReference type="Gene3D" id="2.130.10.30">
    <property type="entry name" value="Regulator of chromosome condensation 1/beta-lactamase-inhibitor protein II"/>
    <property type="match status" value="3"/>
</dbReference>
<reference evidence="5 6" key="1">
    <citation type="submission" date="2010-12" db="EMBL/GenBank/DDBJ databases">
        <title>Complete sequence of Ethanoligenens harbinense YUAN-3.</title>
        <authorList>
            <person name="Lucas S."/>
            <person name="Copeland A."/>
            <person name="Lapidus A."/>
            <person name="Cheng J.-F."/>
            <person name="Bruce D."/>
            <person name="Goodwin L."/>
            <person name="Pitluck S."/>
            <person name="Chertkov O."/>
            <person name="Misra M."/>
            <person name="Detter J.C."/>
            <person name="Han C."/>
            <person name="Tapia R."/>
            <person name="Land M."/>
            <person name="Hauser L."/>
            <person name="Jeffries C."/>
            <person name="Kyrpides N."/>
            <person name="Ivanova N."/>
            <person name="Mikhailova N."/>
            <person name="Wang A."/>
            <person name="Mouttaki H."/>
            <person name="He Z."/>
            <person name="Zhou J."/>
            <person name="Hemme C.L."/>
            <person name="Woyke T."/>
        </authorList>
    </citation>
    <scope>NUCLEOTIDE SEQUENCE [LARGE SCALE GENOMIC DNA]</scope>
    <source>
        <strain evidence="6">DSM 18485 / JCM 12961 / CGMCC 1.5033 / YUAN-3</strain>
    </source>
</reference>
<accession>E6U5U3</accession>
<dbReference type="PROSITE" id="PS50012">
    <property type="entry name" value="RCC1_3"/>
    <property type="match status" value="4"/>
</dbReference>
<protein>
    <recommendedName>
        <fullName evidence="4">RCC1-like domain-containing protein</fullName>
    </recommendedName>
</protein>
<keyword evidence="1" id="KW-0344">Guanine-nucleotide releasing factor</keyword>
<organism evidence="5 6">
    <name type="scientific">Ethanoligenens harbinense (strain DSM 18485 / JCM 12961 / CGMCC 1.5033 / YUAN-3)</name>
    <dbReference type="NCBI Taxonomy" id="663278"/>
    <lineage>
        <taxon>Bacteria</taxon>
        <taxon>Bacillati</taxon>
        <taxon>Bacillota</taxon>
        <taxon>Clostridia</taxon>
        <taxon>Eubacteriales</taxon>
        <taxon>Oscillospiraceae</taxon>
        <taxon>Ethanoligenens</taxon>
    </lineage>
</organism>
<dbReference type="InterPro" id="IPR051553">
    <property type="entry name" value="Ran_GTPase-activating"/>
</dbReference>
<proteinExistence type="predicted"/>
<evidence type="ECO:0000259" key="4">
    <source>
        <dbReference type="Pfam" id="PF25390"/>
    </source>
</evidence>
<keyword evidence="3" id="KW-0732">Signal</keyword>
<dbReference type="SUPFAM" id="SSF50985">
    <property type="entry name" value="RCC1/BLIP-II"/>
    <property type="match status" value="2"/>
</dbReference>
<dbReference type="AlphaFoldDB" id="E6U5U3"/>
<keyword evidence="6" id="KW-1185">Reference proteome</keyword>
<dbReference type="PANTHER" id="PTHR45982">
    <property type="entry name" value="REGULATOR OF CHROMOSOME CONDENSATION"/>
    <property type="match status" value="1"/>
</dbReference>
<dbReference type="STRING" id="663278.Ethha_2466"/>
<feature type="signal peptide" evidence="3">
    <location>
        <begin position="1"/>
        <end position="31"/>
    </location>
</feature>
<dbReference type="Proteomes" id="UP000001551">
    <property type="component" value="Chromosome"/>
</dbReference>
<dbReference type="EMBL" id="CP002400">
    <property type="protein sequence ID" value="ADU27960.1"/>
    <property type="molecule type" value="Genomic_DNA"/>
</dbReference>
<dbReference type="PANTHER" id="PTHR45982:SF1">
    <property type="entry name" value="REGULATOR OF CHROMOSOME CONDENSATION"/>
    <property type="match status" value="1"/>
</dbReference>
<dbReference type="Pfam" id="PF25390">
    <property type="entry name" value="WD40_RLD"/>
    <property type="match status" value="1"/>
</dbReference>
<feature type="domain" description="RCC1-like" evidence="4">
    <location>
        <begin position="34"/>
        <end position="352"/>
    </location>
</feature>
<gene>
    <name evidence="5" type="ordered locus">Ethha_2466</name>
</gene>
<dbReference type="eggNOG" id="COG5184">
    <property type="taxonomic scope" value="Bacteria"/>
</dbReference>
<dbReference type="HOGENOM" id="CLU_452528_0_0_9"/>
<dbReference type="GO" id="GO:0005737">
    <property type="term" value="C:cytoplasm"/>
    <property type="evidence" value="ECO:0007669"/>
    <property type="project" value="TreeGrafter"/>
</dbReference>
<dbReference type="KEGG" id="eha:Ethha_2466"/>
<name>E6U5U3_ETHHY</name>
<sequence length="603" mass="60666">MFKKIKKIVVVLTTTVPILVSSFIMPNAASAEQTPLGVTQVVTGMNTAYALKSDGSVLATGYNSSGDLGDGTTTNSLVWKQVIASGSGVTQLATGECTAYALKSDGSVLATGYNSFGDLGDGTTTNSLVWKQVIAPGSGITQLAAAWDTAYALKSDGSVLATGDDSHGELGVGSSSSLVWKQVIAPGSGITQLAAGSHSAYALKSDGSVLATGNNQYGQLGIGTTSNSLVWEQVIAPGSGVTQLTAGNRTAYALKSDGSVLATGDDSYGELGVGSSSSLVWEQEIAPGSGVMQLAAGNLSAYALKSDGSVLATGYNSSGGLGDGTTTNSLVWKQVIASGSGVTQLATGLSFSAYVLKSGGSVMATGNNQYGQLGVGTTSNSLVWEQVLIIDSTPPTGSYNLSTTAWTTGNVTINVTAADSQSGVKSITTPDGTTVAGPTCSYKVSGNGTYNFVLTDNAGNTCTYPVTVSNIDRSVSVSYTSSVAYTVDPDNTGSPTSGGDITLTNNNTHVGAQVTLQSLTSALSGTNGFVLGVQVEESASGNTAWSEIDNKSVQLPGGGSTVLGVLSPGGTGHIKLVGQLSSLRWPSAQGDNGSMQLTFTAVS</sequence>
<evidence type="ECO:0000256" key="1">
    <source>
        <dbReference type="ARBA" id="ARBA00022658"/>
    </source>
</evidence>
<dbReference type="InterPro" id="IPR000408">
    <property type="entry name" value="Reg_chr_condens"/>
</dbReference>
<dbReference type="InterPro" id="IPR058923">
    <property type="entry name" value="RCC1-like_dom"/>
</dbReference>
<evidence type="ECO:0000313" key="6">
    <source>
        <dbReference type="Proteomes" id="UP000001551"/>
    </source>
</evidence>
<keyword evidence="2" id="KW-0677">Repeat</keyword>
<evidence type="ECO:0000313" key="5">
    <source>
        <dbReference type="EMBL" id="ADU27960.1"/>
    </source>
</evidence>
<evidence type="ECO:0000256" key="2">
    <source>
        <dbReference type="ARBA" id="ARBA00022737"/>
    </source>
</evidence>
<evidence type="ECO:0000256" key="3">
    <source>
        <dbReference type="SAM" id="SignalP"/>
    </source>
</evidence>
<feature type="chain" id="PRO_5030168402" description="RCC1-like domain-containing protein" evidence="3">
    <location>
        <begin position="32"/>
        <end position="603"/>
    </location>
</feature>